<dbReference type="AlphaFoldDB" id="A0A2H0BJK6"/>
<evidence type="ECO:0008006" key="3">
    <source>
        <dbReference type="Google" id="ProtNLM"/>
    </source>
</evidence>
<dbReference type="EMBL" id="PCSW01000036">
    <property type="protein sequence ID" value="PIP57784.1"/>
    <property type="molecule type" value="Genomic_DNA"/>
</dbReference>
<gene>
    <name evidence="1" type="ORF">COX03_01190</name>
</gene>
<proteinExistence type="predicted"/>
<accession>A0A2H0BJK6</accession>
<organism evidence="1 2">
    <name type="scientific">Candidatus Woesebacteria bacterium CG22_combo_CG10-13_8_21_14_all_39_10</name>
    <dbReference type="NCBI Taxonomy" id="1975059"/>
    <lineage>
        <taxon>Bacteria</taxon>
        <taxon>Candidatus Woeseibacteriota</taxon>
    </lineage>
</organism>
<protein>
    <recommendedName>
        <fullName evidence="3">6-carboxy-5,6,7,8-tetrahydropterin synthase</fullName>
    </recommendedName>
</protein>
<comment type="caution">
    <text evidence="1">The sequence shown here is derived from an EMBL/GenBank/DDBJ whole genome shotgun (WGS) entry which is preliminary data.</text>
</comment>
<name>A0A2H0BJK6_9BACT</name>
<evidence type="ECO:0000313" key="2">
    <source>
        <dbReference type="Proteomes" id="UP000229847"/>
    </source>
</evidence>
<sequence length="115" mass="13901">MNSRKIWAKVKTQFEGIHCYPEAPREVNFLRNAHRHIFHVTVWIEQYHNERDVEFILFKRFTEKIIKDSKFPKDASCETMSDFLANEISKKYEKRSFKIEILEDNENGALIEYDE</sequence>
<evidence type="ECO:0000313" key="1">
    <source>
        <dbReference type="EMBL" id="PIP57784.1"/>
    </source>
</evidence>
<reference evidence="1 2" key="1">
    <citation type="submission" date="2017-09" db="EMBL/GenBank/DDBJ databases">
        <title>Depth-based differentiation of microbial function through sediment-hosted aquifers and enrichment of novel symbionts in the deep terrestrial subsurface.</title>
        <authorList>
            <person name="Probst A.J."/>
            <person name="Ladd B."/>
            <person name="Jarett J.K."/>
            <person name="Geller-Mcgrath D.E."/>
            <person name="Sieber C.M."/>
            <person name="Emerson J.B."/>
            <person name="Anantharaman K."/>
            <person name="Thomas B.C."/>
            <person name="Malmstrom R."/>
            <person name="Stieglmeier M."/>
            <person name="Klingl A."/>
            <person name="Woyke T."/>
            <person name="Ryan C.M."/>
            <person name="Banfield J.F."/>
        </authorList>
    </citation>
    <scope>NUCLEOTIDE SEQUENCE [LARGE SCALE GENOMIC DNA]</scope>
    <source>
        <strain evidence="1">CG22_combo_CG10-13_8_21_14_all_39_10</strain>
    </source>
</reference>
<dbReference type="Proteomes" id="UP000229847">
    <property type="component" value="Unassembled WGS sequence"/>
</dbReference>